<gene>
    <name evidence="2" type="ORF">M2319_002339</name>
</gene>
<evidence type="ECO:0000313" key="2">
    <source>
        <dbReference type="EMBL" id="MCW2308000.1"/>
    </source>
</evidence>
<keyword evidence="3" id="KW-1185">Reference proteome</keyword>
<accession>A0ABT3HC82</accession>
<reference evidence="3" key="1">
    <citation type="submission" date="2023-07" db="EMBL/GenBank/DDBJ databases">
        <title>Genome sequencing of Purple Non-Sulfur Bacteria from various extreme environments.</title>
        <authorList>
            <person name="Mayer M."/>
        </authorList>
    </citation>
    <scope>NUCLEOTIDE SEQUENCE [LARGE SCALE GENOMIC DNA]</scope>
    <source>
        <strain evidence="3">DSM 17935</strain>
    </source>
</reference>
<proteinExistence type="predicted"/>
<dbReference type="Proteomes" id="UP001209755">
    <property type="component" value="Unassembled WGS sequence"/>
</dbReference>
<organism evidence="2 3">
    <name type="scientific">Rhodobium gokarnense</name>
    <dbReference type="NCBI Taxonomy" id="364296"/>
    <lineage>
        <taxon>Bacteria</taxon>
        <taxon>Pseudomonadati</taxon>
        <taxon>Pseudomonadota</taxon>
        <taxon>Alphaproteobacteria</taxon>
        <taxon>Hyphomicrobiales</taxon>
        <taxon>Rhodobiaceae</taxon>
        <taxon>Rhodobium</taxon>
    </lineage>
</organism>
<feature type="chain" id="PRO_5047097538" description="Serine protease" evidence="1">
    <location>
        <begin position="23"/>
        <end position="415"/>
    </location>
</feature>
<dbReference type="PANTHER" id="PTHR43019:SF23">
    <property type="entry name" value="PROTEASE DO-LIKE 5, CHLOROPLASTIC"/>
    <property type="match status" value="1"/>
</dbReference>
<evidence type="ECO:0000256" key="1">
    <source>
        <dbReference type="SAM" id="SignalP"/>
    </source>
</evidence>
<name>A0ABT3HC82_9HYPH</name>
<dbReference type="SUPFAM" id="SSF50494">
    <property type="entry name" value="Trypsin-like serine proteases"/>
    <property type="match status" value="1"/>
</dbReference>
<sequence length="415" mass="45784">MFRMLSRFLVSLLSVALMSVPAASDANQAHDLVRKSLVYLTALGTPQTGDLVGVDDASESHATGFIVSSDGFVLTTEHFFEKLKEDNANRIKITGRIGDVKAQSISAQYISALESLDLVLLKLQLPYGQKRPAALTIGDTLSIDQSSPPKFLTSGFSGEAYKRRLAAFNDASNAEVSFAWTLNVKIGPGQSGSPVYLDDGTVVGVVKGTAKDDDEATLMIPIEYALPLIGHFRVIEMNRKIDWLLKTVGEVSDDDPPLHLRLNKVEANLEEIASNFSWEAESRRDGSLSVHYKKIIGGGPKIKKIHLSVQPHMKIRQPNADNIVISPMARLRLRTATDDPPIFELKKTRHDGRDGEFIIPDIQKKLKSLLSLTDGAVEGQRPFDHLELVITPILESDEKLPSTTIKEQLAYDWFE</sequence>
<dbReference type="Pfam" id="PF13365">
    <property type="entry name" value="Trypsin_2"/>
    <property type="match status" value="1"/>
</dbReference>
<evidence type="ECO:0008006" key="4">
    <source>
        <dbReference type="Google" id="ProtNLM"/>
    </source>
</evidence>
<dbReference type="InterPro" id="IPR043504">
    <property type="entry name" value="Peptidase_S1_PA_chymotrypsin"/>
</dbReference>
<dbReference type="RefSeq" id="WP_264601632.1">
    <property type="nucleotide sequence ID" value="NZ_JAOQNS010000006.1"/>
</dbReference>
<protein>
    <recommendedName>
        <fullName evidence="4">Serine protease</fullName>
    </recommendedName>
</protein>
<dbReference type="InterPro" id="IPR009003">
    <property type="entry name" value="Peptidase_S1_PA"/>
</dbReference>
<evidence type="ECO:0000313" key="3">
    <source>
        <dbReference type="Proteomes" id="UP001209755"/>
    </source>
</evidence>
<feature type="signal peptide" evidence="1">
    <location>
        <begin position="1"/>
        <end position="22"/>
    </location>
</feature>
<dbReference type="PANTHER" id="PTHR43019">
    <property type="entry name" value="SERINE ENDOPROTEASE DEGS"/>
    <property type="match status" value="1"/>
</dbReference>
<dbReference type="EMBL" id="JAOQNS010000006">
    <property type="protein sequence ID" value="MCW2308000.1"/>
    <property type="molecule type" value="Genomic_DNA"/>
</dbReference>
<dbReference type="Gene3D" id="2.40.10.10">
    <property type="entry name" value="Trypsin-like serine proteases"/>
    <property type="match status" value="2"/>
</dbReference>
<keyword evidence="1" id="KW-0732">Signal</keyword>
<comment type="caution">
    <text evidence="2">The sequence shown here is derived from an EMBL/GenBank/DDBJ whole genome shotgun (WGS) entry which is preliminary data.</text>
</comment>